<organism evidence="2">
    <name type="scientific">marine metagenome</name>
    <dbReference type="NCBI Taxonomy" id="408172"/>
    <lineage>
        <taxon>unclassified sequences</taxon>
        <taxon>metagenomes</taxon>
        <taxon>ecological metagenomes</taxon>
    </lineage>
</organism>
<sequence length="51" mass="5046">GSTGPARRASAETAKTPSRRGPATGPGCCPGITPSGSLRPFPHQHTCCGGI</sequence>
<accession>A0A382GCV1</accession>
<dbReference type="AlphaFoldDB" id="A0A382GCV1"/>
<evidence type="ECO:0000256" key="1">
    <source>
        <dbReference type="SAM" id="MobiDB-lite"/>
    </source>
</evidence>
<protein>
    <submittedName>
        <fullName evidence="2">Uncharacterized protein</fullName>
    </submittedName>
</protein>
<feature type="non-terminal residue" evidence="2">
    <location>
        <position position="1"/>
    </location>
</feature>
<proteinExistence type="predicted"/>
<dbReference type="EMBL" id="UINC01054378">
    <property type="protein sequence ID" value="SVB72011.1"/>
    <property type="molecule type" value="Genomic_DNA"/>
</dbReference>
<gene>
    <name evidence="2" type="ORF">METZ01_LOCUS224865</name>
</gene>
<name>A0A382GCV1_9ZZZZ</name>
<reference evidence="2" key="1">
    <citation type="submission" date="2018-05" db="EMBL/GenBank/DDBJ databases">
        <authorList>
            <person name="Lanie J.A."/>
            <person name="Ng W.-L."/>
            <person name="Kazmierczak K.M."/>
            <person name="Andrzejewski T.M."/>
            <person name="Davidsen T.M."/>
            <person name="Wayne K.J."/>
            <person name="Tettelin H."/>
            <person name="Glass J.I."/>
            <person name="Rusch D."/>
            <person name="Podicherti R."/>
            <person name="Tsui H.-C.T."/>
            <person name="Winkler M.E."/>
        </authorList>
    </citation>
    <scope>NUCLEOTIDE SEQUENCE</scope>
</reference>
<feature type="region of interest" description="Disordered" evidence="1">
    <location>
        <begin position="1"/>
        <end position="35"/>
    </location>
</feature>
<feature type="non-terminal residue" evidence="2">
    <location>
        <position position="51"/>
    </location>
</feature>
<evidence type="ECO:0000313" key="2">
    <source>
        <dbReference type="EMBL" id="SVB72011.1"/>
    </source>
</evidence>